<feature type="domain" description="UBX" evidence="2">
    <location>
        <begin position="365"/>
        <end position="444"/>
    </location>
</feature>
<dbReference type="InterPro" id="IPR003903">
    <property type="entry name" value="UIM_dom"/>
</dbReference>
<dbReference type="GO" id="GO:0043130">
    <property type="term" value="F:ubiquitin binding"/>
    <property type="evidence" value="ECO:0007669"/>
    <property type="project" value="TreeGrafter"/>
</dbReference>
<dbReference type="InterPro" id="IPR050730">
    <property type="entry name" value="UBX_domain-protein"/>
</dbReference>
<dbReference type="Gene3D" id="3.10.20.90">
    <property type="entry name" value="Phosphatidylinositol 3-kinase Catalytic Subunit, Chain A, domain 1"/>
    <property type="match status" value="1"/>
</dbReference>
<dbReference type="SMART" id="SM00594">
    <property type="entry name" value="UAS"/>
    <property type="match status" value="1"/>
</dbReference>
<feature type="region of interest" description="Disordered" evidence="1">
    <location>
        <begin position="321"/>
        <end position="361"/>
    </location>
</feature>
<name>A0A0K8TKX4_TABBR</name>
<dbReference type="Pfam" id="PF13899">
    <property type="entry name" value="Thioredoxin_7"/>
    <property type="match status" value="1"/>
</dbReference>
<evidence type="ECO:0000313" key="3">
    <source>
        <dbReference type="EMBL" id="JAI14808.1"/>
    </source>
</evidence>
<dbReference type="InterPro" id="IPR006577">
    <property type="entry name" value="UAS"/>
</dbReference>
<dbReference type="GO" id="GO:0005634">
    <property type="term" value="C:nucleus"/>
    <property type="evidence" value="ECO:0007669"/>
    <property type="project" value="TreeGrafter"/>
</dbReference>
<feature type="compositionally biased region" description="Basic and acidic residues" evidence="1">
    <location>
        <begin position="348"/>
        <end position="359"/>
    </location>
</feature>
<proteinExistence type="evidence at transcript level"/>
<sequence>MSGLPRQAAMRVLEINDYNLEQAICYHLENADEEGYVASHSQTVDMETSNDSTMANASDDNVRAPIPVIREQLILPGEDNFALRKRRAGSSFEVCPFRDFRREAELQEETFKNIFNGETNGAPNGDRPVPIRPTKRSRLEDLYRPPIELLFTGSFQSARDFATHRNCWLLVNVQDNSSFKCQVVNRDIWKDEEVVNLVTKYFILWQVSVDSDEGFRFKTFYHVGSYPYICVIDPRTGEEKLQCSSEKADVLAAELQEFLITNSFELDTEDTNRNTAGPSSSSESRLRAELFSKSRSNRKNIPTIIELSEEEQIRLAIKNSMKEASENSSSDNESDDEVLTEYGSKRISRNDADTTDDYRNYLGSESDGMTRMLIRLPDERRIKLEWPCTSSLRAIKLYIASIYPDVTNNAYKLIIPYSRQDVFEMEDKLTLKEAKMYPTVAMHLHKDD</sequence>
<dbReference type="CDD" id="cd01767">
    <property type="entry name" value="UBX"/>
    <property type="match status" value="1"/>
</dbReference>
<dbReference type="InterPro" id="IPR029071">
    <property type="entry name" value="Ubiquitin-like_domsf"/>
</dbReference>
<dbReference type="Pfam" id="PF00789">
    <property type="entry name" value="UBX"/>
    <property type="match status" value="1"/>
</dbReference>
<dbReference type="PANTHER" id="PTHR23322:SF6">
    <property type="entry name" value="UBX DOMAIN-CONTAINING PROTEIN 7"/>
    <property type="match status" value="1"/>
</dbReference>
<evidence type="ECO:0000259" key="2">
    <source>
        <dbReference type="PROSITE" id="PS50033"/>
    </source>
</evidence>
<dbReference type="PANTHER" id="PTHR23322">
    <property type="entry name" value="FAS-ASSOCIATED PROTEIN"/>
    <property type="match status" value="1"/>
</dbReference>
<dbReference type="AlphaFoldDB" id="A0A0K8TKX4"/>
<dbReference type="Gene3D" id="3.40.30.10">
    <property type="entry name" value="Glutaredoxin"/>
    <property type="match status" value="1"/>
</dbReference>
<dbReference type="EMBL" id="GDAI01002795">
    <property type="protein sequence ID" value="JAI14808.1"/>
    <property type="molecule type" value="mRNA"/>
</dbReference>
<protein>
    <submittedName>
        <fullName evidence="3">Putative ubiquitin regulatory protein</fullName>
    </submittedName>
</protein>
<reference evidence="3" key="1">
    <citation type="journal article" date="2015" name="Insect Biochem. Mol. Biol.">
        <title>An insight into the sialome of the horse fly, Tabanus bromius.</title>
        <authorList>
            <person name="Ribeiro J.M."/>
            <person name="Kazimirova M."/>
            <person name="Takac P."/>
            <person name="Andersen J.F."/>
            <person name="Francischetti I.M."/>
        </authorList>
    </citation>
    <scope>NUCLEOTIDE SEQUENCE</scope>
</reference>
<evidence type="ECO:0000256" key="1">
    <source>
        <dbReference type="SAM" id="MobiDB-lite"/>
    </source>
</evidence>
<organism evidence="3">
    <name type="scientific">Tabanus bromius</name>
    <name type="common">Band-eyed brown horse fly</name>
    <dbReference type="NCBI Taxonomy" id="304241"/>
    <lineage>
        <taxon>Eukaryota</taxon>
        <taxon>Metazoa</taxon>
        <taxon>Ecdysozoa</taxon>
        <taxon>Arthropoda</taxon>
        <taxon>Hexapoda</taxon>
        <taxon>Insecta</taxon>
        <taxon>Pterygota</taxon>
        <taxon>Neoptera</taxon>
        <taxon>Endopterygota</taxon>
        <taxon>Diptera</taxon>
        <taxon>Brachycera</taxon>
        <taxon>Tabanomorpha</taxon>
        <taxon>Tabanoidea</taxon>
        <taxon>Tabanidae</taxon>
        <taxon>Tabanus</taxon>
    </lineage>
</organism>
<dbReference type="SUPFAM" id="SSF52833">
    <property type="entry name" value="Thioredoxin-like"/>
    <property type="match status" value="1"/>
</dbReference>
<dbReference type="PROSITE" id="PS50033">
    <property type="entry name" value="UBX"/>
    <property type="match status" value="1"/>
</dbReference>
<dbReference type="CDD" id="cd02958">
    <property type="entry name" value="UAS"/>
    <property type="match status" value="1"/>
</dbReference>
<dbReference type="GO" id="GO:0043161">
    <property type="term" value="P:proteasome-mediated ubiquitin-dependent protein catabolic process"/>
    <property type="evidence" value="ECO:0007669"/>
    <property type="project" value="TreeGrafter"/>
</dbReference>
<dbReference type="PROSITE" id="PS50330">
    <property type="entry name" value="UIM"/>
    <property type="match status" value="1"/>
</dbReference>
<accession>A0A0K8TKX4</accession>
<dbReference type="InterPro" id="IPR001012">
    <property type="entry name" value="UBX_dom"/>
</dbReference>
<dbReference type="SUPFAM" id="SSF54236">
    <property type="entry name" value="Ubiquitin-like"/>
    <property type="match status" value="1"/>
</dbReference>
<dbReference type="InterPro" id="IPR036249">
    <property type="entry name" value="Thioredoxin-like_sf"/>
</dbReference>